<dbReference type="SUPFAM" id="SSF52540">
    <property type="entry name" value="P-loop containing nucleoside triphosphate hydrolases"/>
    <property type="match status" value="1"/>
</dbReference>
<evidence type="ECO:0000256" key="2">
    <source>
        <dbReference type="SAM" id="MobiDB-lite"/>
    </source>
</evidence>
<evidence type="ECO:0000259" key="3">
    <source>
        <dbReference type="Pfam" id="PF24883"/>
    </source>
</evidence>
<dbReference type="AlphaFoldDB" id="A0AA39NRW8"/>
<gene>
    <name evidence="4" type="ORF">IW261DRAFT_1406499</name>
</gene>
<keyword evidence="5" id="KW-1185">Reference proteome</keyword>
<feature type="region of interest" description="Disordered" evidence="2">
    <location>
        <begin position="72"/>
        <end position="99"/>
    </location>
</feature>
<feature type="domain" description="Nephrocystin 3-like N-terminal" evidence="3">
    <location>
        <begin position="15"/>
        <end position="71"/>
    </location>
</feature>
<reference evidence="4" key="1">
    <citation type="submission" date="2023-06" db="EMBL/GenBank/DDBJ databases">
        <authorList>
            <consortium name="Lawrence Berkeley National Laboratory"/>
            <person name="Ahrendt S."/>
            <person name="Sahu N."/>
            <person name="Indic B."/>
            <person name="Wong-Bajracharya J."/>
            <person name="Merenyi Z."/>
            <person name="Ke H.-M."/>
            <person name="Monk M."/>
            <person name="Kocsube S."/>
            <person name="Drula E."/>
            <person name="Lipzen A."/>
            <person name="Balint B."/>
            <person name="Henrissat B."/>
            <person name="Andreopoulos B."/>
            <person name="Martin F.M."/>
            <person name="Harder C.B."/>
            <person name="Rigling D."/>
            <person name="Ford K.L."/>
            <person name="Foster G.D."/>
            <person name="Pangilinan J."/>
            <person name="Papanicolaou A."/>
            <person name="Barry K."/>
            <person name="LaButti K."/>
            <person name="Viragh M."/>
            <person name="Koriabine M."/>
            <person name="Yan M."/>
            <person name="Riley R."/>
            <person name="Champramary S."/>
            <person name="Plett K.L."/>
            <person name="Tsai I.J."/>
            <person name="Slot J."/>
            <person name="Sipos G."/>
            <person name="Plett J."/>
            <person name="Nagy L.G."/>
            <person name="Grigoriev I.V."/>
        </authorList>
    </citation>
    <scope>NUCLEOTIDE SEQUENCE</scope>
    <source>
        <strain evidence="4">ICMP 16352</strain>
    </source>
</reference>
<dbReference type="Gene3D" id="3.40.50.300">
    <property type="entry name" value="P-loop containing nucleotide triphosphate hydrolases"/>
    <property type="match status" value="1"/>
</dbReference>
<dbReference type="InterPro" id="IPR027417">
    <property type="entry name" value="P-loop_NTPase"/>
</dbReference>
<evidence type="ECO:0000313" key="4">
    <source>
        <dbReference type="EMBL" id="KAK0470661.1"/>
    </source>
</evidence>
<proteinExistence type="predicted"/>
<evidence type="ECO:0000313" key="5">
    <source>
        <dbReference type="Proteomes" id="UP001175227"/>
    </source>
</evidence>
<organism evidence="4 5">
    <name type="scientific">Armillaria novae-zelandiae</name>
    <dbReference type="NCBI Taxonomy" id="153914"/>
    <lineage>
        <taxon>Eukaryota</taxon>
        <taxon>Fungi</taxon>
        <taxon>Dikarya</taxon>
        <taxon>Basidiomycota</taxon>
        <taxon>Agaricomycotina</taxon>
        <taxon>Agaricomycetes</taxon>
        <taxon>Agaricomycetidae</taxon>
        <taxon>Agaricales</taxon>
        <taxon>Marasmiineae</taxon>
        <taxon>Physalacriaceae</taxon>
        <taxon>Armillaria</taxon>
    </lineage>
</organism>
<dbReference type="Pfam" id="PF24883">
    <property type="entry name" value="NPHP3_N"/>
    <property type="match status" value="1"/>
</dbReference>
<dbReference type="InterPro" id="IPR056884">
    <property type="entry name" value="NPHP3-like_N"/>
</dbReference>
<protein>
    <recommendedName>
        <fullName evidence="3">Nephrocystin 3-like N-terminal domain-containing protein</fullName>
    </recommendedName>
</protein>
<keyword evidence="1" id="KW-0677">Repeat</keyword>
<evidence type="ECO:0000256" key="1">
    <source>
        <dbReference type="ARBA" id="ARBA00022737"/>
    </source>
</evidence>
<accession>A0AA39NRW8</accession>
<sequence>MRCQPDTRLEVIKTVTNWVFDASGDQTKVLWLYGLAGSGKSTLATSIANYFAKLNRLGAFIFFSRDTKEQSVSIAHNDDTERTHIAPQDPRGNRSDSSA</sequence>
<dbReference type="EMBL" id="JAUEPR010000062">
    <property type="protein sequence ID" value="KAK0470661.1"/>
    <property type="molecule type" value="Genomic_DNA"/>
</dbReference>
<comment type="caution">
    <text evidence="4">The sequence shown here is derived from an EMBL/GenBank/DDBJ whole genome shotgun (WGS) entry which is preliminary data.</text>
</comment>
<dbReference type="Proteomes" id="UP001175227">
    <property type="component" value="Unassembled WGS sequence"/>
</dbReference>
<name>A0AA39NRW8_9AGAR</name>